<dbReference type="RefSeq" id="WP_132553873.1">
    <property type="nucleotide sequence ID" value="NZ_SMBK01000021.1"/>
</dbReference>
<comment type="caution">
    <text evidence="2">The sequence shown here is derived from an EMBL/GenBank/DDBJ whole genome shotgun (WGS) entry which is preliminary data.</text>
</comment>
<dbReference type="GO" id="GO:0007165">
    <property type="term" value="P:signal transduction"/>
    <property type="evidence" value="ECO:0007669"/>
    <property type="project" value="InterPro"/>
</dbReference>
<organism evidence="2 3">
    <name type="scientific">Rhizobium azibense</name>
    <dbReference type="NCBI Taxonomy" id="1136135"/>
    <lineage>
        <taxon>Bacteria</taxon>
        <taxon>Pseudomonadati</taxon>
        <taxon>Pseudomonadota</taxon>
        <taxon>Alphaproteobacteria</taxon>
        <taxon>Hyphomicrobiales</taxon>
        <taxon>Rhizobiaceae</taxon>
        <taxon>Rhizobium/Agrobacterium group</taxon>
        <taxon>Rhizobium</taxon>
    </lineage>
</organism>
<protein>
    <submittedName>
        <fullName evidence="2">TIR domain-containing protein</fullName>
    </submittedName>
</protein>
<feature type="domain" description="TIR" evidence="1">
    <location>
        <begin position="3"/>
        <end position="115"/>
    </location>
</feature>
<dbReference type="EMBL" id="SMBK01000021">
    <property type="protein sequence ID" value="TCU32298.1"/>
    <property type="molecule type" value="Genomic_DNA"/>
</dbReference>
<evidence type="ECO:0000313" key="3">
    <source>
        <dbReference type="Proteomes" id="UP000295507"/>
    </source>
</evidence>
<dbReference type="Pfam" id="PF13676">
    <property type="entry name" value="TIR_2"/>
    <property type="match status" value="1"/>
</dbReference>
<dbReference type="SUPFAM" id="SSF52200">
    <property type="entry name" value="Toll/Interleukin receptor TIR domain"/>
    <property type="match status" value="1"/>
</dbReference>
<accession>A0A4R3RAC3</accession>
<dbReference type="InterPro" id="IPR000157">
    <property type="entry name" value="TIR_dom"/>
</dbReference>
<reference evidence="2 3" key="1">
    <citation type="submission" date="2019-03" db="EMBL/GenBank/DDBJ databases">
        <title>Genomic Encyclopedia of Type Strains, Phase IV (KMG-V): Genome sequencing to study the core and pangenomes of soil and plant-associated prokaryotes.</title>
        <authorList>
            <person name="Whitman W."/>
        </authorList>
    </citation>
    <scope>NUCLEOTIDE SEQUENCE [LARGE SCALE GENOMIC DNA]</scope>
    <source>
        <strain evidence="2 3">IE4868</strain>
    </source>
</reference>
<gene>
    <name evidence="2" type="ORF">EV129_12187</name>
</gene>
<dbReference type="AlphaFoldDB" id="A0A4R3RAC3"/>
<dbReference type="InterPro" id="IPR035897">
    <property type="entry name" value="Toll_tir_struct_dom_sf"/>
</dbReference>
<proteinExistence type="predicted"/>
<evidence type="ECO:0000313" key="2">
    <source>
        <dbReference type="EMBL" id="TCU32298.1"/>
    </source>
</evidence>
<sequence length="248" mass="27940">MRIFVSWSGEESRQIAAILRDWLPKVLQEAEVYVSAAEIQTGERWLANVNANLTDHNFGISVVTPSNLNAPWLLYEAGALAKSLDKARLVPLLCGVEAIDIPNHPLQMFQWAVAARETDMRKMVYMLNDHCDRPLPENRLSETFLKWYPDFRDAFAGVDLPGEQQANAQEIVLEPSLAPILNQIMRELRDLRQAVGKVDVPLSDREWTAFLGRPDSLLKSDREAVKAVLARLREHSGVVGLGDDRKSD</sequence>
<dbReference type="Proteomes" id="UP000295507">
    <property type="component" value="Unassembled WGS sequence"/>
</dbReference>
<dbReference type="Gene3D" id="3.40.50.10140">
    <property type="entry name" value="Toll/interleukin-1 receptor homology (TIR) domain"/>
    <property type="match status" value="1"/>
</dbReference>
<evidence type="ECO:0000259" key="1">
    <source>
        <dbReference type="Pfam" id="PF13676"/>
    </source>
</evidence>
<name>A0A4R3RAC3_9HYPH</name>